<name>A0A1T4WUJ8_9GAMM</name>
<dbReference type="STRING" id="92487.SAMN02745130_02157"/>
<accession>A0A1T4WUJ8</accession>
<organism evidence="2 3">
    <name type="scientific">Thiothrix eikelboomii</name>
    <dbReference type="NCBI Taxonomy" id="92487"/>
    <lineage>
        <taxon>Bacteria</taxon>
        <taxon>Pseudomonadati</taxon>
        <taxon>Pseudomonadota</taxon>
        <taxon>Gammaproteobacteria</taxon>
        <taxon>Thiotrichales</taxon>
        <taxon>Thiotrichaceae</taxon>
        <taxon>Thiothrix</taxon>
    </lineage>
</organism>
<feature type="transmembrane region" description="Helical" evidence="1">
    <location>
        <begin position="29"/>
        <end position="47"/>
    </location>
</feature>
<gene>
    <name evidence="2" type="ORF">SAMN02745130_02157</name>
</gene>
<evidence type="ECO:0000313" key="3">
    <source>
        <dbReference type="Proteomes" id="UP000190460"/>
    </source>
</evidence>
<protein>
    <submittedName>
        <fullName evidence="2">Uncharacterized protein</fullName>
    </submittedName>
</protein>
<evidence type="ECO:0000313" key="2">
    <source>
        <dbReference type="EMBL" id="SKA81052.1"/>
    </source>
</evidence>
<dbReference type="Proteomes" id="UP000190460">
    <property type="component" value="Unassembled WGS sequence"/>
</dbReference>
<keyword evidence="1" id="KW-1133">Transmembrane helix</keyword>
<dbReference type="EMBL" id="FUYB01000009">
    <property type="protein sequence ID" value="SKA81052.1"/>
    <property type="molecule type" value="Genomic_DNA"/>
</dbReference>
<keyword evidence="1" id="KW-0812">Transmembrane</keyword>
<keyword evidence="1" id="KW-0472">Membrane</keyword>
<reference evidence="2 3" key="1">
    <citation type="submission" date="2017-02" db="EMBL/GenBank/DDBJ databases">
        <authorList>
            <person name="Peterson S.W."/>
        </authorList>
    </citation>
    <scope>NUCLEOTIDE SEQUENCE [LARGE SCALE GENOMIC DNA]</scope>
    <source>
        <strain evidence="2 3">ATCC 49788</strain>
    </source>
</reference>
<proteinExistence type="predicted"/>
<dbReference type="RefSeq" id="WP_078922623.1">
    <property type="nucleotide sequence ID" value="NZ_FUYB01000009.1"/>
</dbReference>
<feature type="transmembrane region" description="Helical" evidence="1">
    <location>
        <begin position="88"/>
        <end position="108"/>
    </location>
</feature>
<keyword evidence="3" id="KW-1185">Reference proteome</keyword>
<dbReference type="AlphaFoldDB" id="A0A1T4WUJ8"/>
<evidence type="ECO:0000256" key="1">
    <source>
        <dbReference type="SAM" id="Phobius"/>
    </source>
</evidence>
<feature type="transmembrane region" description="Helical" evidence="1">
    <location>
        <begin position="59"/>
        <end position="81"/>
    </location>
</feature>
<sequence>MLKEKGLPTQVLIPSESGNKNNSIDWHTVYVVVSAVVVSIASLYASYSTFEIAQSYGLAIAYTATWLHLPLTYFSSLYVIWMAKQHPIMAWLGTVSAVLNALLVVGGAV</sequence>